<protein>
    <recommendedName>
        <fullName evidence="3">V-type ATP synthase subunit C</fullName>
    </recommendedName>
</protein>
<dbReference type="OrthoDB" id="556081at2"/>
<organism evidence="1 2">
    <name type="scientific">Ruegeria meonggei</name>
    <dbReference type="NCBI Taxonomy" id="1446476"/>
    <lineage>
        <taxon>Bacteria</taxon>
        <taxon>Pseudomonadati</taxon>
        <taxon>Pseudomonadota</taxon>
        <taxon>Alphaproteobacteria</taxon>
        <taxon>Rhodobacterales</taxon>
        <taxon>Roseobacteraceae</taxon>
        <taxon>Ruegeria</taxon>
    </lineage>
</organism>
<dbReference type="RefSeq" id="WP_085821861.1">
    <property type="nucleotide sequence ID" value="NZ_FWFP01000003.1"/>
</dbReference>
<dbReference type="EMBL" id="FWFP01000003">
    <property type="protein sequence ID" value="SLN31590.1"/>
    <property type="molecule type" value="Genomic_DNA"/>
</dbReference>
<reference evidence="2" key="1">
    <citation type="submission" date="2017-03" db="EMBL/GenBank/DDBJ databases">
        <authorList>
            <person name="Rodrigo-Torres L."/>
            <person name="Arahal R.D."/>
            <person name="Lucena T."/>
        </authorList>
    </citation>
    <scope>NUCLEOTIDE SEQUENCE [LARGE SCALE GENOMIC DNA]</scope>
    <source>
        <strain evidence="2">CECT 8411</strain>
    </source>
</reference>
<accession>A0A1X6YV40</accession>
<name>A0A1X6YV40_9RHOB</name>
<dbReference type="AlphaFoldDB" id="A0A1X6YV40"/>
<evidence type="ECO:0000313" key="1">
    <source>
        <dbReference type="EMBL" id="SLN31590.1"/>
    </source>
</evidence>
<gene>
    <name evidence="1" type="ORF">RUM8411_01318</name>
</gene>
<proteinExistence type="predicted"/>
<sequence>MSNPDAYIALISSLPGSERLFVAKQPPLSRLRLDRRLSALTPKDARVLKVLEHALNWSDYDMGVTDAQAIARCKDAVREIPQPTLRALFTARMDLRTAVAALRLRKQGGRPSTETFGLGRWSRHIPANWADPGFGLETVMPWLKEAKQLLDADDPLGLERLLLSVSHKQLKRHAARHLFDFEAVAIYVLIWNIFDRWAQSNAQDAAKRFEKMAHQAMAGAVEIDFEGART</sequence>
<keyword evidence="2" id="KW-1185">Reference proteome</keyword>
<evidence type="ECO:0000313" key="2">
    <source>
        <dbReference type="Proteomes" id="UP000193778"/>
    </source>
</evidence>
<dbReference type="Proteomes" id="UP000193778">
    <property type="component" value="Unassembled WGS sequence"/>
</dbReference>
<evidence type="ECO:0008006" key="3">
    <source>
        <dbReference type="Google" id="ProtNLM"/>
    </source>
</evidence>